<reference evidence="2 3" key="2">
    <citation type="journal article" date="2009" name="PLoS ONE">
        <title>The photosynthetic apparatus and its regulation in the aerobic gammaproteobacterium Congregibacter litoralis gen. nov., sp. nov.</title>
        <authorList>
            <person name="Spring S."/>
            <person name="Lunsdorf H."/>
            <person name="Fuchs B.M."/>
            <person name="Tindall B.J."/>
        </authorList>
    </citation>
    <scope>NUCLEOTIDE SEQUENCE [LARGE SCALE GENOMIC DNA]</scope>
    <source>
        <strain evidence="2">KT71</strain>
    </source>
</reference>
<keyword evidence="3" id="KW-1185">Reference proteome</keyword>
<protein>
    <submittedName>
        <fullName evidence="2">Integrating conjugative element protein family</fullName>
    </submittedName>
</protein>
<evidence type="ECO:0000313" key="3">
    <source>
        <dbReference type="Proteomes" id="UP000019205"/>
    </source>
</evidence>
<dbReference type="Pfam" id="PF11072">
    <property type="entry name" value="DUF2859"/>
    <property type="match status" value="1"/>
</dbReference>
<dbReference type="eggNOG" id="COG3279">
    <property type="taxonomic scope" value="Bacteria"/>
</dbReference>
<proteinExistence type="predicted"/>
<dbReference type="EMBL" id="AAOA02000001">
    <property type="protein sequence ID" value="EAQ95926.2"/>
    <property type="molecule type" value="Genomic_DNA"/>
</dbReference>
<evidence type="ECO:0000256" key="1">
    <source>
        <dbReference type="SAM" id="Phobius"/>
    </source>
</evidence>
<dbReference type="AlphaFoldDB" id="A4ADC8"/>
<keyword evidence="1" id="KW-0472">Membrane</keyword>
<dbReference type="HOGENOM" id="CLU_119102_0_0_6"/>
<name>A4ADC8_9GAMM</name>
<evidence type="ECO:0000313" key="2">
    <source>
        <dbReference type="EMBL" id="EAQ95926.2"/>
    </source>
</evidence>
<gene>
    <name evidence="2" type="ORF">KT71_18022</name>
</gene>
<dbReference type="NCBIfam" id="TIGR03765">
    <property type="entry name" value="ICE_PFL_4695"/>
    <property type="match status" value="1"/>
</dbReference>
<sequence>MKLPSRHCLPKLLPVIFVGAFASVSAIAKLTVIYDAGHTKPIAPLQKPFVSDQVLPAHPGTAADSADQTVLNGPTLSNLLPVRSPGLLVGDLAGRQLKPDVRERLAQGNPRPFFLIGSDRVSLEWLATHRDTLKSLGAVGMLVQADTEQDVRSVTEISQGLSITLGSGIDLASALGIDRYPVLITRDGITQ</sequence>
<comment type="caution">
    <text evidence="2">The sequence shown here is derived from an EMBL/GenBank/DDBJ whole genome shotgun (WGS) entry which is preliminary data.</text>
</comment>
<keyword evidence="1" id="KW-0812">Transmembrane</keyword>
<keyword evidence="1" id="KW-1133">Transmembrane helix</keyword>
<reference evidence="2 3" key="1">
    <citation type="journal article" date="2007" name="Proc. Natl. Acad. Sci. U.S.A.">
        <title>Characterization of a marine gammaproteobacterium capable of aerobic anoxygenic photosynthesis.</title>
        <authorList>
            <person name="Fuchs B.M."/>
            <person name="Spring S."/>
            <person name="Teeling H."/>
            <person name="Quast C."/>
            <person name="Wulf J."/>
            <person name="Schattenhofer M."/>
            <person name="Yan S."/>
            <person name="Ferriera S."/>
            <person name="Johnson J."/>
            <person name="Glockner F.O."/>
            <person name="Amann R."/>
        </authorList>
    </citation>
    <scope>NUCLEOTIDE SEQUENCE [LARGE SCALE GENOMIC DNA]</scope>
    <source>
        <strain evidence="2">KT71</strain>
    </source>
</reference>
<dbReference type="STRING" id="314285.KT71_18022"/>
<dbReference type="RefSeq" id="WP_023659423.1">
    <property type="nucleotide sequence ID" value="NZ_CM002299.1"/>
</dbReference>
<organism evidence="2 3">
    <name type="scientific">Congregibacter litoralis KT71</name>
    <dbReference type="NCBI Taxonomy" id="314285"/>
    <lineage>
        <taxon>Bacteria</taxon>
        <taxon>Pseudomonadati</taxon>
        <taxon>Pseudomonadota</taxon>
        <taxon>Gammaproteobacteria</taxon>
        <taxon>Cellvibrionales</taxon>
        <taxon>Halieaceae</taxon>
        <taxon>Congregibacter</taxon>
    </lineage>
</organism>
<feature type="transmembrane region" description="Helical" evidence="1">
    <location>
        <begin position="12"/>
        <end position="34"/>
    </location>
</feature>
<dbReference type="Proteomes" id="UP000019205">
    <property type="component" value="Chromosome"/>
</dbReference>
<dbReference type="InterPro" id="IPR021300">
    <property type="entry name" value="Integr_conj_element_PFL4695"/>
</dbReference>
<accession>A4ADC8</accession>